<dbReference type="GO" id="GO:0004198">
    <property type="term" value="F:calcium-dependent cysteine-type endopeptidase activity"/>
    <property type="evidence" value="ECO:0007669"/>
    <property type="project" value="InterPro"/>
</dbReference>
<dbReference type="PROSITE" id="PS50203">
    <property type="entry name" value="CALPAIN_CAT"/>
    <property type="match status" value="1"/>
</dbReference>
<feature type="active site" evidence="5 6">
    <location>
        <position position="307"/>
    </location>
</feature>
<dbReference type="GO" id="GO:0006508">
    <property type="term" value="P:proteolysis"/>
    <property type="evidence" value="ECO:0007669"/>
    <property type="project" value="UniProtKB-KW"/>
</dbReference>
<gene>
    <name evidence="9" type="ORF">VNI00_004176</name>
</gene>
<dbReference type="Pfam" id="PF00648">
    <property type="entry name" value="Peptidase_C2"/>
    <property type="match status" value="1"/>
</dbReference>
<dbReference type="InterPro" id="IPR001300">
    <property type="entry name" value="Peptidase_C2_calpain_cat"/>
</dbReference>
<evidence type="ECO:0000313" key="9">
    <source>
        <dbReference type="EMBL" id="KAK7052857.1"/>
    </source>
</evidence>
<feature type="region of interest" description="Disordered" evidence="7">
    <location>
        <begin position="562"/>
        <end position="589"/>
    </location>
</feature>
<accession>A0AAW0DR81</accession>
<keyword evidence="4 6" id="KW-0788">Thiol protease</keyword>
<evidence type="ECO:0000256" key="3">
    <source>
        <dbReference type="ARBA" id="ARBA00022801"/>
    </source>
</evidence>
<evidence type="ECO:0000256" key="7">
    <source>
        <dbReference type="SAM" id="MobiDB-lite"/>
    </source>
</evidence>
<feature type="domain" description="Calpain catalytic" evidence="8">
    <location>
        <begin position="92"/>
        <end position="386"/>
    </location>
</feature>
<dbReference type="PANTHER" id="PTHR10183">
    <property type="entry name" value="CALPAIN"/>
    <property type="match status" value="1"/>
</dbReference>
<dbReference type="AlphaFoldDB" id="A0AAW0DR81"/>
<feature type="compositionally biased region" description="Basic residues" evidence="7">
    <location>
        <begin position="1"/>
        <end position="16"/>
    </location>
</feature>
<dbReference type="EMBL" id="JAYKXP010000011">
    <property type="protein sequence ID" value="KAK7052857.1"/>
    <property type="molecule type" value="Genomic_DNA"/>
</dbReference>
<feature type="compositionally biased region" description="Acidic residues" evidence="7">
    <location>
        <begin position="571"/>
        <end position="586"/>
    </location>
</feature>
<keyword evidence="10" id="KW-1185">Reference proteome</keyword>
<dbReference type="InterPro" id="IPR000169">
    <property type="entry name" value="Pept_cys_AS"/>
</dbReference>
<dbReference type="InterPro" id="IPR038765">
    <property type="entry name" value="Papain-like_cys_pep_sf"/>
</dbReference>
<keyword evidence="3 6" id="KW-0378">Hydrolase</keyword>
<organism evidence="9 10">
    <name type="scientific">Paramarasmius palmivorus</name>
    <dbReference type="NCBI Taxonomy" id="297713"/>
    <lineage>
        <taxon>Eukaryota</taxon>
        <taxon>Fungi</taxon>
        <taxon>Dikarya</taxon>
        <taxon>Basidiomycota</taxon>
        <taxon>Agaricomycotina</taxon>
        <taxon>Agaricomycetes</taxon>
        <taxon>Agaricomycetidae</taxon>
        <taxon>Agaricales</taxon>
        <taxon>Marasmiineae</taxon>
        <taxon>Marasmiaceae</taxon>
        <taxon>Paramarasmius</taxon>
    </lineage>
</organism>
<evidence type="ECO:0000256" key="5">
    <source>
        <dbReference type="PIRSR" id="PIRSR622684-1"/>
    </source>
</evidence>
<name>A0AAW0DR81_9AGAR</name>
<feature type="active site" evidence="5 6">
    <location>
        <position position="327"/>
    </location>
</feature>
<sequence length="620" mass="70865">MKSSRRGKSSKKKTKPGKAYPQRKRDFAIVVAEELEAAAVACRLEVERISRLCRAGNQKFRDSDFDLEKDKQTCLYGIYSDYDEIYQPSDVQRITEIFENPEFFIDGASSNDIVQGAIGDCWFLSALAMLSSTQGLLEQCCVAQDEKVGVYGFVFFRNKAWVSVIVDDYLYTTVPKFEELIESEKALYHNDKAFYNSSARMRGKGLYFARSATEGETWVPLIEKAYAKAHGCYYALSGGYAGEGVEDMTGGVSTAIFTKDIFDRDRFWREELLKANVDRVFGCSFMSLSNHRNHSHDIRVQGLLGGHAYSILRAMEHKGKRFVVLRNPWGESEWTGPWSDGSHNWTQEWLEALPVIGHIFGDDGQFIMEYKDFLECWQMIERTMIFDSSWIMSCQWLHARIKKPFRPGSRFCAHVNEVTFSLPEKTPTIIVLSQSDERYYQPISGRCAWKFEFVLFKEGEKNLIDKSSYFPWESRSVNLEVVLEAGDYVIHVRLDRREYREEGYMKHIKEDNPTRALIRAISDRADARSLAANFNATDEMKLLPIALSDIAGRSLADGYVDEKQANRAEKDEETSSDEESEVEDEGPIVSDMLSVFLGLRVYTHEDAPASVSGQLPSRHN</sequence>
<dbReference type="CDD" id="cd00044">
    <property type="entry name" value="CysPc"/>
    <property type="match status" value="1"/>
</dbReference>
<evidence type="ECO:0000256" key="6">
    <source>
        <dbReference type="PROSITE-ProRule" id="PRU00239"/>
    </source>
</evidence>
<protein>
    <recommendedName>
        <fullName evidence="8">Calpain catalytic domain-containing protein</fullName>
    </recommendedName>
</protein>
<dbReference type="PANTHER" id="PTHR10183:SF379">
    <property type="entry name" value="CALPAIN-5"/>
    <property type="match status" value="1"/>
</dbReference>
<evidence type="ECO:0000256" key="4">
    <source>
        <dbReference type="ARBA" id="ARBA00022807"/>
    </source>
</evidence>
<proteinExistence type="inferred from homology"/>
<keyword evidence="2 6" id="KW-0645">Protease</keyword>
<dbReference type="SUPFAM" id="SSF54001">
    <property type="entry name" value="Cysteine proteinases"/>
    <property type="match status" value="1"/>
</dbReference>
<evidence type="ECO:0000313" key="10">
    <source>
        <dbReference type="Proteomes" id="UP001383192"/>
    </source>
</evidence>
<evidence type="ECO:0000259" key="8">
    <source>
        <dbReference type="PROSITE" id="PS50203"/>
    </source>
</evidence>
<dbReference type="SMART" id="SM00230">
    <property type="entry name" value="CysPc"/>
    <property type="match status" value="1"/>
</dbReference>
<comment type="caution">
    <text evidence="9">The sequence shown here is derived from an EMBL/GenBank/DDBJ whole genome shotgun (WGS) entry which is preliminary data.</text>
</comment>
<feature type="region of interest" description="Disordered" evidence="7">
    <location>
        <begin position="1"/>
        <end position="21"/>
    </location>
</feature>
<dbReference type="PROSITE" id="PS00139">
    <property type="entry name" value="THIOL_PROTEASE_CYS"/>
    <property type="match status" value="1"/>
</dbReference>
<reference evidence="9 10" key="1">
    <citation type="submission" date="2024-01" db="EMBL/GenBank/DDBJ databases">
        <title>A draft genome for a cacao thread blight-causing isolate of Paramarasmius palmivorus.</title>
        <authorList>
            <person name="Baruah I.K."/>
            <person name="Bukari Y."/>
            <person name="Amoako-Attah I."/>
            <person name="Meinhardt L.W."/>
            <person name="Bailey B.A."/>
            <person name="Cohen S.P."/>
        </authorList>
    </citation>
    <scope>NUCLEOTIDE SEQUENCE [LARGE SCALE GENOMIC DNA]</scope>
    <source>
        <strain evidence="9 10">GH-12</strain>
    </source>
</reference>
<dbReference type="InterPro" id="IPR022684">
    <property type="entry name" value="Calpain_cysteine_protease"/>
</dbReference>
<dbReference type="Proteomes" id="UP001383192">
    <property type="component" value="Unassembled WGS sequence"/>
</dbReference>
<evidence type="ECO:0000256" key="2">
    <source>
        <dbReference type="ARBA" id="ARBA00022670"/>
    </source>
</evidence>
<dbReference type="PRINTS" id="PR00704">
    <property type="entry name" value="CALPAIN"/>
</dbReference>
<comment type="similarity">
    <text evidence="1">Belongs to the peptidase C2 family.</text>
</comment>
<dbReference type="Gene3D" id="3.90.70.10">
    <property type="entry name" value="Cysteine proteinases"/>
    <property type="match status" value="1"/>
</dbReference>
<evidence type="ECO:0000256" key="1">
    <source>
        <dbReference type="ARBA" id="ARBA00007623"/>
    </source>
</evidence>
<feature type="active site" evidence="5 6">
    <location>
        <position position="121"/>
    </location>
</feature>